<evidence type="ECO:0000313" key="1">
    <source>
        <dbReference type="EMBL" id="CAC5402504.1"/>
    </source>
</evidence>
<evidence type="ECO:0000313" key="2">
    <source>
        <dbReference type="Proteomes" id="UP000507470"/>
    </source>
</evidence>
<gene>
    <name evidence="1" type="ORF">MCOR_36443</name>
</gene>
<accession>A0A6J8D5V6</accession>
<keyword evidence="2" id="KW-1185">Reference proteome</keyword>
<proteinExistence type="predicted"/>
<protein>
    <submittedName>
        <fullName evidence="1">Uncharacterized protein</fullName>
    </submittedName>
</protein>
<dbReference type="OrthoDB" id="6203050at2759"/>
<name>A0A6J8D5V6_MYTCO</name>
<organism evidence="1 2">
    <name type="scientific">Mytilus coruscus</name>
    <name type="common">Sea mussel</name>
    <dbReference type="NCBI Taxonomy" id="42192"/>
    <lineage>
        <taxon>Eukaryota</taxon>
        <taxon>Metazoa</taxon>
        <taxon>Spiralia</taxon>
        <taxon>Lophotrochozoa</taxon>
        <taxon>Mollusca</taxon>
        <taxon>Bivalvia</taxon>
        <taxon>Autobranchia</taxon>
        <taxon>Pteriomorphia</taxon>
        <taxon>Mytilida</taxon>
        <taxon>Mytiloidea</taxon>
        <taxon>Mytilidae</taxon>
        <taxon>Mytilinae</taxon>
        <taxon>Mytilus</taxon>
    </lineage>
</organism>
<dbReference type="EMBL" id="CACVKT020006513">
    <property type="protein sequence ID" value="CAC5402504.1"/>
    <property type="molecule type" value="Genomic_DNA"/>
</dbReference>
<sequence>MRHVSMRDCIVIFYLENLLRLRVHADPDPGLNRTSQICTLPMTLKGLPRDSYITNLWHSLDYSEETYTYYDRISLEKEDHNLLFEITKTESEAKYLFEHEMYLGYLNNIKNSEEHFLKILSKQDALNSTEAFGSTDLGDFNVMSVLDDFDTLNNTLHSLSMYDPAEHLEYEQTESDGGDSLEENIDALDIESIELKENFMEGIERLDLSVNDMIEKTTTHQ</sequence>
<dbReference type="Proteomes" id="UP000507470">
    <property type="component" value="Unassembled WGS sequence"/>
</dbReference>
<reference evidence="1 2" key="1">
    <citation type="submission" date="2020-06" db="EMBL/GenBank/DDBJ databases">
        <authorList>
            <person name="Li R."/>
            <person name="Bekaert M."/>
        </authorList>
    </citation>
    <scope>NUCLEOTIDE SEQUENCE [LARGE SCALE GENOMIC DNA]</scope>
    <source>
        <strain evidence="2">wild</strain>
    </source>
</reference>
<dbReference type="AlphaFoldDB" id="A0A6J8D5V6"/>